<organism evidence="4 5">
    <name type="scientific">Paracoccus jeotgali</name>
    <dbReference type="NCBI Taxonomy" id="2065379"/>
    <lineage>
        <taxon>Bacteria</taxon>
        <taxon>Pseudomonadati</taxon>
        <taxon>Pseudomonadota</taxon>
        <taxon>Alphaproteobacteria</taxon>
        <taxon>Rhodobacterales</taxon>
        <taxon>Paracoccaceae</taxon>
        <taxon>Paracoccus</taxon>
    </lineage>
</organism>
<name>A0A2K9MGS4_9RHOB</name>
<accession>A0A2K9MGS4</accession>
<evidence type="ECO:0000256" key="2">
    <source>
        <dbReference type="ARBA" id="ARBA00022801"/>
    </source>
</evidence>
<dbReference type="PANTHER" id="PTHR31793">
    <property type="entry name" value="4-HYDROXYBENZOYL-COA THIOESTERASE FAMILY MEMBER"/>
    <property type="match status" value="1"/>
</dbReference>
<evidence type="ECO:0000256" key="3">
    <source>
        <dbReference type="SAM" id="MobiDB-lite"/>
    </source>
</evidence>
<keyword evidence="2" id="KW-0378">Hydrolase</keyword>
<dbReference type="EMBL" id="CP025583">
    <property type="protein sequence ID" value="AUM74851.1"/>
    <property type="molecule type" value="Genomic_DNA"/>
</dbReference>
<dbReference type="Proteomes" id="UP000234882">
    <property type="component" value="Chromosome"/>
</dbReference>
<sequence length="157" mass="17767">MADPTRPFPQPRSPMPERSDQPSPLPFLTHEALRFRDMDPLGHINNSVYATLLEQNRVAFQCEPGGFREAQGQTAVLATLTIDFLREMRWPGTVEVSLGISRIGRSSFDFQQQIVLDGQLIARGRCTQVLIDEGLRSAVPLSEEQKQMLTRWMIDAE</sequence>
<evidence type="ECO:0000313" key="4">
    <source>
        <dbReference type="EMBL" id="AUM74851.1"/>
    </source>
</evidence>
<dbReference type="AlphaFoldDB" id="A0A2K9MGS4"/>
<dbReference type="KEGG" id="paru:CYR75_11695"/>
<dbReference type="CDD" id="cd00586">
    <property type="entry name" value="4HBT"/>
    <property type="match status" value="1"/>
</dbReference>
<dbReference type="SUPFAM" id="SSF54637">
    <property type="entry name" value="Thioesterase/thiol ester dehydrase-isomerase"/>
    <property type="match status" value="1"/>
</dbReference>
<gene>
    <name evidence="4" type="ORF">CYR75_11695</name>
</gene>
<dbReference type="Gene3D" id="3.10.129.10">
    <property type="entry name" value="Hotdog Thioesterase"/>
    <property type="match status" value="1"/>
</dbReference>
<feature type="compositionally biased region" description="Pro residues" evidence="3">
    <location>
        <begin position="1"/>
        <end position="14"/>
    </location>
</feature>
<evidence type="ECO:0000313" key="5">
    <source>
        <dbReference type="Proteomes" id="UP000234882"/>
    </source>
</evidence>
<feature type="region of interest" description="Disordered" evidence="3">
    <location>
        <begin position="1"/>
        <end position="25"/>
    </location>
</feature>
<comment type="similarity">
    <text evidence="1">Belongs to the 4-hydroxybenzoyl-CoA thioesterase family.</text>
</comment>
<dbReference type="PANTHER" id="PTHR31793:SF27">
    <property type="entry name" value="NOVEL THIOESTERASE SUPERFAMILY DOMAIN AND SAPOSIN A-TYPE DOMAIN CONTAINING PROTEIN (0610012H03RIK)"/>
    <property type="match status" value="1"/>
</dbReference>
<proteinExistence type="inferred from homology"/>
<reference evidence="5" key="1">
    <citation type="submission" date="2017-12" db="EMBL/GenBank/DDBJ databases">
        <title>Genomic analysis of Paracoccus sp. CBA4604.</title>
        <authorList>
            <person name="Roh S.W."/>
            <person name="Kim J.Y."/>
            <person name="Kim J.S."/>
        </authorList>
    </citation>
    <scope>NUCLEOTIDE SEQUENCE [LARGE SCALE GENOMIC DNA]</scope>
    <source>
        <strain evidence="5">CBA4604</strain>
    </source>
</reference>
<dbReference type="InterPro" id="IPR050563">
    <property type="entry name" value="4-hydroxybenzoyl-CoA_TE"/>
</dbReference>
<dbReference type="InterPro" id="IPR029069">
    <property type="entry name" value="HotDog_dom_sf"/>
</dbReference>
<evidence type="ECO:0000256" key="1">
    <source>
        <dbReference type="ARBA" id="ARBA00005953"/>
    </source>
</evidence>
<protein>
    <recommendedName>
        <fullName evidence="6">Thioesterase</fullName>
    </recommendedName>
</protein>
<dbReference type="GO" id="GO:0047617">
    <property type="term" value="F:fatty acyl-CoA hydrolase activity"/>
    <property type="evidence" value="ECO:0007669"/>
    <property type="project" value="TreeGrafter"/>
</dbReference>
<evidence type="ECO:0008006" key="6">
    <source>
        <dbReference type="Google" id="ProtNLM"/>
    </source>
</evidence>
<dbReference type="Pfam" id="PF13279">
    <property type="entry name" value="4HBT_2"/>
    <property type="match status" value="1"/>
</dbReference>
<keyword evidence="5" id="KW-1185">Reference proteome</keyword>